<reference evidence="1" key="1">
    <citation type="submission" date="2014-11" db="EMBL/GenBank/DDBJ databases">
        <authorList>
            <person name="Amaro Gonzalez C."/>
        </authorList>
    </citation>
    <scope>NUCLEOTIDE SEQUENCE</scope>
</reference>
<dbReference type="AlphaFoldDB" id="A0A0E9TUR4"/>
<evidence type="ECO:0000313" key="1">
    <source>
        <dbReference type="EMBL" id="JAH57281.1"/>
    </source>
</evidence>
<sequence length="16" mass="1828">MYTCLRTTPEVSSQVI</sequence>
<dbReference type="EMBL" id="GBXM01051296">
    <property type="protein sequence ID" value="JAH57281.1"/>
    <property type="molecule type" value="Transcribed_RNA"/>
</dbReference>
<reference evidence="1" key="2">
    <citation type="journal article" date="2015" name="Fish Shellfish Immunol.">
        <title>Early steps in the European eel (Anguilla anguilla)-Vibrio vulnificus interaction in the gills: Role of the RtxA13 toxin.</title>
        <authorList>
            <person name="Callol A."/>
            <person name="Pajuelo D."/>
            <person name="Ebbesson L."/>
            <person name="Teles M."/>
            <person name="MacKenzie S."/>
            <person name="Amaro C."/>
        </authorList>
    </citation>
    <scope>NUCLEOTIDE SEQUENCE</scope>
</reference>
<protein>
    <submittedName>
        <fullName evidence="1">Uncharacterized protein</fullName>
    </submittedName>
</protein>
<organism evidence="1">
    <name type="scientific">Anguilla anguilla</name>
    <name type="common">European freshwater eel</name>
    <name type="synonym">Muraena anguilla</name>
    <dbReference type="NCBI Taxonomy" id="7936"/>
    <lineage>
        <taxon>Eukaryota</taxon>
        <taxon>Metazoa</taxon>
        <taxon>Chordata</taxon>
        <taxon>Craniata</taxon>
        <taxon>Vertebrata</taxon>
        <taxon>Euteleostomi</taxon>
        <taxon>Actinopterygii</taxon>
        <taxon>Neopterygii</taxon>
        <taxon>Teleostei</taxon>
        <taxon>Anguilliformes</taxon>
        <taxon>Anguillidae</taxon>
        <taxon>Anguilla</taxon>
    </lineage>
</organism>
<name>A0A0E9TUR4_ANGAN</name>
<accession>A0A0E9TUR4</accession>
<proteinExistence type="predicted"/>